<dbReference type="OrthoDB" id="2167514at2"/>
<sequence>MKLLSMFQLEEEVTSNIEQATKEKHIPENKLTIVTKEEQRDSIAALINLQVDGVSKLELRDNDIAEKYKLSEKDTELFMDKLKRGGYVMLQEMPKHITKQKLNDQKTPSREDEKEKGDFESSLDDHLSAPGFGVDFKDPGTDDQTHEDNFNPDNHSENPETN</sequence>
<keyword evidence="3" id="KW-1185">Reference proteome</keyword>
<gene>
    <name evidence="2" type="ORF">SAMN04488569_1001167</name>
</gene>
<feature type="compositionally biased region" description="Basic and acidic residues" evidence="1">
    <location>
        <begin position="101"/>
        <end position="127"/>
    </location>
</feature>
<name>A0A1I3UW20_9LACT</name>
<feature type="region of interest" description="Disordered" evidence="1">
    <location>
        <begin position="93"/>
        <end position="162"/>
    </location>
</feature>
<evidence type="ECO:0000313" key="3">
    <source>
        <dbReference type="Proteomes" id="UP000199589"/>
    </source>
</evidence>
<dbReference type="RefSeq" id="WP_072694701.1">
    <property type="nucleotide sequence ID" value="NZ_FOSJ01000001.1"/>
</dbReference>
<evidence type="ECO:0008006" key="4">
    <source>
        <dbReference type="Google" id="ProtNLM"/>
    </source>
</evidence>
<evidence type="ECO:0000313" key="2">
    <source>
        <dbReference type="EMBL" id="SFJ87378.1"/>
    </source>
</evidence>
<dbReference type="AlphaFoldDB" id="A0A1I3UW20"/>
<dbReference type="EMBL" id="FOSJ01000001">
    <property type="protein sequence ID" value="SFJ87378.1"/>
    <property type="molecule type" value="Genomic_DNA"/>
</dbReference>
<proteinExistence type="predicted"/>
<dbReference type="Proteomes" id="UP000199589">
    <property type="component" value="Unassembled WGS sequence"/>
</dbReference>
<protein>
    <recommendedName>
        <fullName evidence="4">Heat induced stress protein YflT</fullName>
    </recommendedName>
</protein>
<reference evidence="3" key="1">
    <citation type="submission" date="2016-10" db="EMBL/GenBank/DDBJ databases">
        <authorList>
            <person name="Varghese N."/>
            <person name="Submissions S."/>
        </authorList>
    </citation>
    <scope>NUCLEOTIDE SEQUENCE [LARGE SCALE GENOMIC DNA]</scope>
    <source>
        <strain evidence="3">DSM 16108</strain>
    </source>
</reference>
<feature type="compositionally biased region" description="Basic and acidic residues" evidence="1">
    <location>
        <begin position="135"/>
        <end position="162"/>
    </location>
</feature>
<evidence type="ECO:0000256" key="1">
    <source>
        <dbReference type="SAM" id="MobiDB-lite"/>
    </source>
</evidence>
<accession>A0A1I3UW20</accession>
<organism evidence="2 3">
    <name type="scientific">Marinilactibacillus piezotolerans</name>
    <dbReference type="NCBI Taxonomy" id="258723"/>
    <lineage>
        <taxon>Bacteria</taxon>
        <taxon>Bacillati</taxon>
        <taxon>Bacillota</taxon>
        <taxon>Bacilli</taxon>
        <taxon>Lactobacillales</taxon>
        <taxon>Carnobacteriaceae</taxon>
        <taxon>Marinilactibacillus</taxon>
    </lineage>
</organism>